<proteinExistence type="predicted"/>
<gene>
    <name evidence="1" type="ORF">BV25DRAFT_1921179</name>
</gene>
<dbReference type="EMBL" id="MU277269">
    <property type="protein sequence ID" value="KAI0056170.1"/>
    <property type="molecule type" value="Genomic_DNA"/>
</dbReference>
<evidence type="ECO:0000313" key="1">
    <source>
        <dbReference type="EMBL" id="KAI0056170.1"/>
    </source>
</evidence>
<name>A0ACB8SJB4_9AGAM</name>
<reference evidence="1" key="1">
    <citation type="submission" date="2021-03" db="EMBL/GenBank/DDBJ databases">
        <authorList>
            <consortium name="DOE Joint Genome Institute"/>
            <person name="Ahrendt S."/>
            <person name="Looney B.P."/>
            <person name="Miyauchi S."/>
            <person name="Morin E."/>
            <person name="Drula E."/>
            <person name="Courty P.E."/>
            <person name="Chicoki N."/>
            <person name="Fauchery L."/>
            <person name="Kohler A."/>
            <person name="Kuo A."/>
            <person name="Labutti K."/>
            <person name="Pangilinan J."/>
            <person name="Lipzen A."/>
            <person name="Riley R."/>
            <person name="Andreopoulos W."/>
            <person name="He G."/>
            <person name="Johnson J."/>
            <person name="Barry K.W."/>
            <person name="Grigoriev I.V."/>
            <person name="Nagy L."/>
            <person name="Hibbett D."/>
            <person name="Henrissat B."/>
            <person name="Matheny P.B."/>
            <person name="Labbe J."/>
            <person name="Martin F."/>
        </authorList>
    </citation>
    <scope>NUCLEOTIDE SEQUENCE</scope>
    <source>
        <strain evidence="1">HHB10654</strain>
    </source>
</reference>
<sequence length="201" mass="20954">MSTPSVRTATDPVATASTRASLPPLPPLLGGVSAGTRREPSPSVTVSTPPSSRVHTSTAPRRASSIPPSSTRPLRRASSATFEMLRRNGTLSPTLPTSAAKGKGKALAEQPTASSCSAAELSSQPSFSLSDVELSRLHFLLHPADVKTVAKSIDFLSNIVASHIARPETNIAKLRADVSDDRDADAVILASLRRDLGAIEA</sequence>
<comment type="caution">
    <text evidence="1">The sequence shown here is derived from an EMBL/GenBank/DDBJ whole genome shotgun (WGS) entry which is preliminary data.</text>
</comment>
<keyword evidence="2" id="KW-1185">Reference proteome</keyword>
<dbReference type="Proteomes" id="UP000814140">
    <property type="component" value="Unassembled WGS sequence"/>
</dbReference>
<protein>
    <submittedName>
        <fullName evidence="1">Uncharacterized protein</fullName>
    </submittedName>
</protein>
<organism evidence="1 2">
    <name type="scientific">Artomyces pyxidatus</name>
    <dbReference type="NCBI Taxonomy" id="48021"/>
    <lineage>
        <taxon>Eukaryota</taxon>
        <taxon>Fungi</taxon>
        <taxon>Dikarya</taxon>
        <taxon>Basidiomycota</taxon>
        <taxon>Agaricomycotina</taxon>
        <taxon>Agaricomycetes</taxon>
        <taxon>Russulales</taxon>
        <taxon>Auriscalpiaceae</taxon>
        <taxon>Artomyces</taxon>
    </lineage>
</organism>
<evidence type="ECO:0000313" key="2">
    <source>
        <dbReference type="Proteomes" id="UP000814140"/>
    </source>
</evidence>
<accession>A0ACB8SJB4</accession>
<reference evidence="1" key="2">
    <citation type="journal article" date="2022" name="New Phytol.">
        <title>Evolutionary transition to the ectomycorrhizal habit in the genomes of a hyperdiverse lineage of mushroom-forming fungi.</title>
        <authorList>
            <person name="Looney B."/>
            <person name="Miyauchi S."/>
            <person name="Morin E."/>
            <person name="Drula E."/>
            <person name="Courty P.E."/>
            <person name="Kohler A."/>
            <person name="Kuo A."/>
            <person name="LaButti K."/>
            <person name="Pangilinan J."/>
            <person name="Lipzen A."/>
            <person name="Riley R."/>
            <person name="Andreopoulos W."/>
            <person name="He G."/>
            <person name="Johnson J."/>
            <person name="Nolan M."/>
            <person name="Tritt A."/>
            <person name="Barry K.W."/>
            <person name="Grigoriev I.V."/>
            <person name="Nagy L.G."/>
            <person name="Hibbett D."/>
            <person name="Henrissat B."/>
            <person name="Matheny P.B."/>
            <person name="Labbe J."/>
            <person name="Martin F.M."/>
        </authorList>
    </citation>
    <scope>NUCLEOTIDE SEQUENCE</scope>
    <source>
        <strain evidence="1">HHB10654</strain>
    </source>
</reference>